<proteinExistence type="predicted"/>
<dbReference type="Pfam" id="PF08268">
    <property type="entry name" value="FBA_3"/>
    <property type="match status" value="1"/>
</dbReference>
<dbReference type="InterPro" id="IPR055290">
    <property type="entry name" value="At3g26010-like"/>
</dbReference>
<dbReference type="OMA" id="HRIGHRW"/>
<dbReference type="EMBL" id="LT934124">
    <property type="protein sequence ID" value="VAI92393.1"/>
    <property type="molecule type" value="Genomic_DNA"/>
</dbReference>
<dbReference type="Gramene" id="TRITD7Bv1G202540.1">
    <property type="protein sequence ID" value="TRITD7Bv1G202540.1"/>
    <property type="gene ID" value="TRITD7Bv1G202540"/>
</dbReference>
<reference evidence="2 3" key="1">
    <citation type="submission" date="2017-09" db="EMBL/GenBank/DDBJ databases">
        <authorList>
            <consortium name="International Durum Wheat Genome Sequencing Consortium (IDWGSC)"/>
            <person name="Milanesi L."/>
        </authorList>
    </citation>
    <scope>NUCLEOTIDE SEQUENCE [LARGE SCALE GENOMIC DNA]</scope>
    <source>
        <strain evidence="3">cv. Svevo</strain>
    </source>
</reference>
<accession>A0A9R1A9Z0</accession>
<dbReference type="PANTHER" id="PTHR35546">
    <property type="entry name" value="F-BOX PROTEIN INTERACTION DOMAIN PROTEIN-RELATED"/>
    <property type="match status" value="1"/>
</dbReference>
<dbReference type="Proteomes" id="UP000324705">
    <property type="component" value="Chromosome 7B"/>
</dbReference>
<evidence type="ECO:0000259" key="1">
    <source>
        <dbReference type="Pfam" id="PF08268"/>
    </source>
</evidence>
<evidence type="ECO:0000313" key="2">
    <source>
        <dbReference type="EMBL" id="VAI92393.1"/>
    </source>
</evidence>
<dbReference type="InterPro" id="IPR013187">
    <property type="entry name" value="F-box-assoc_dom_typ3"/>
</dbReference>
<gene>
    <name evidence="2" type="ORF">TRITD_7Bv1G202540</name>
</gene>
<dbReference type="InterPro" id="IPR017451">
    <property type="entry name" value="F-box-assoc_interact_dom"/>
</dbReference>
<dbReference type="AlphaFoldDB" id="A0A9R1A9Z0"/>
<keyword evidence="3" id="KW-1185">Reference proteome</keyword>
<dbReference type="NCBIfam" id="TIGR01640">
    <property type="entry name" value="F_box_assoc_1"/>
    <property type="match status" value="1"/>
</dbReference>
<evidence type="ECO:0000313" key="3">
    <source>
        <dbReference type="Proteomes" id="UP000324705"/>
    </source>
</evidence>
<dbReference type="PANTHER" id="PTHR35546:SF110">
    <property type="entry name" value="F-BOX DOMAIN-CONTAINING PROTEIN"/>
    <property type="match status" value="1"/>
</dbReference>
<organism evidence="2 3">
    <name type="scientific">Triticum turgidum subsp. durum</name>
    <name type="common">Durum wheat</name>
    <name type="synonym">Triticum durum</name>
    <dbReference type="NCBI Taxonomy" id="4567"/>
    <lineage>
        <taxon>Eukaryota</taxon>
        <taxon>Viridiplantae</taxon>
        <taxon>Streptophyta</taxon>
        <taxon>Embryophyta</taxon>
        <taxon>Tracheophyta</taxon>
        <taxon>Spermatophyta</taxon>
        <taxon>Magnoliopsida</taxon>
        <taxon>Liliopsida</taxon>
        <taxon>Poales</taxon>
        <taxon>Poaceae</taxon>
        <taxon>BOP clade</taxon>
        <taxon>Pooideae</taxon>
        <taxon>Triticodae</taxon>
        <taxon>Triticeae</taxon>
        <taxon>Triticinae</taxon>
        <taxon>Triticum</taxon>
    </lineage>
</organism>
<protein>
    <recommendedName>
        <fullName evidence="1">F-box associated beta-propeller type 3 domain-containing protein</fullName>
    </recommendedName>
</protein>
<name>A0A9R1A9Z0_TRITD</name>
<sequence length="306" mass="34970">MLLPESSFGFTGLSGRCRTLIDTSFAFLPNHRRVDLLDCCNGLLLCRCYAARGDEGRYIVCNPATEEWVMLPEPGKVDDENTVRLGFDPAVSSHFCVFMLLPESSEDLCLTRVDVFSSETGRWARKEKRWNENFWLVTPQYQPSAFLNGCMHFHAFGSMSLLCLVAVDTEGTWRIVPVPSGPYNSFVQQSHGCLHYSSFQRKNGDVDRLVVYVLEDYGNKKWTLKHSVEALHMSGGTHRIGHRWMSIHPDCDLIFFTAGRDTEFMSEFMCYNMDRQQVKVVSNLEYGARPYLPYVPFYAALPSLHL</sequence>
<feature type="domain" description="F-box associated beta-propeller type 3" evidence="1">
    <location>
        <begin position="32"/>
        <end position="282"/>
    </location>
</feature>